<keyword evidence="6 8" id="KW-1133">Transmembrane helix</keyword>
<dbReference type="GO" id="GO:0005886">
    <property type="term" value="C:plasma membrane"/>
    <property type="evidence" value="ECO:0007669"/>
    <property type="project" value="UniProtKB-SubCell"/>
</dbReference>
<dbReference type="PANTHER" id="PTHR30472:SF68">
    <property type="entry name" value="FERRICHROME TRANSPORT SYSTEM PERMEASE PROTEIN FHUB"/>
    <property type="match status" value="1"/>
</dbReference>
<evidence type="ECO:0000256" key="8">
    <source>
        <dbReference type="SAM" id="Phobius"/>
    </source>
</evidence>
<reference evidence="9" key="1">
    <citation type="submission" date="2014-07" db="EMBL/GenBank/DDBJ databases">
        <authorList>
            <person name="Hornung V.Bastian."/>
        </authorList>
    </citation>
    <scope>NUCLEOTIDE SEQUENCE</scope>
    <source>
        <strain evidence="9">PCE-S</strain>
    </source>
</reference>
<feature type="transmembrane region" description="Helical" evidence="8">
    <location>
        <begin position="83"/>
        <end position="103"/>
    </location>
</feature>
<dbReference type="Gene3D" id="1.10.3470.10">
    <property type="entry name" value="ABC transporter involved in vitamin B12 uptake, BtuC"/>
    <property type="match status" value="1"/>
</dbReference>
<keyword evidence="4" id="KW-1003">Cell membrane</keyword>
<dbReference type="GO" id="GO:0033214">
    <property type="term" value="P:siderophore-iron import into cell"/>
    <property type="evidence" value="ECO:0007669"/>
    <property type="project" value="TreeGrafter"/>
</dbReference>
<evidence type="ECO:0000256" key="3">
    <source>
        <dbReference type="ARBA" id="ARBA00022448"/>
    </source>
</evidence>
<sequence>MQPEAFTRKCTVRSATGMENRVQWKERKSFRLVFIAILAGLAVIAFALGNSKGTVEVGVSRIIDVILHDDGSMERMVIWNIRLPRMILAALVGINLALAGAILQGVMSNPLADPGIIGISSGAGLFGIIILVIFPEYQQFVPLAAFCGAMLAAFIIYILAWKGGIQPIRIILAGVAVSALFGAGISATLVFYSDRVHGALTFMNGSLSARSWPEVQTILPYTIICALLVFILSEKLNLLLLGDDAARGLGLHVEATRLGFTALAALLAASAVSVVGLLGFVGLIVPHSVRLIIGNDYKYMLPASALFGAVLVMFSDTFARTIFSPTEIPVGIVMAVLGAPFFLYLLRR</sequence>
<dbReference type="Pfam" id="PF01032">
    <property type="entry name" value="FecCD"/>
    <property type="match status" value="1"/>
</dbReference>
<evidence type="ECO:0000256" key="6">
    <source>
        <dbReference type="ARBA" id="ARBA00022989"/>
    </source>
</evidence>
<proteinExistence type="inferred from homology"/>
<feature type="transmembrane region" description="Helical" evidence="8">
    <location>
        <begin position="171"/>
        <end position="192"/>
    </location>
</feature>
<gene>
    <name evidence="9" type="ORF">DPCES_4177</name>
</gene>
<feature type="transmembrane region" description="Helical" evidence="8">
    <location>
        <begin position="115"/>
        <end position="134"/>
    </location>
</feature>
<keyword evidence="7 8" id="KW-0472">Membrane</keyword>
<comment type="subcellular location">
    <subcellularLocation>
        <location evidence="1">Cell membrane</location>
        <topology evidence="1">Multi-pass membrane protein</topology>
    </subcellularLocation>
</comment>
<keyword evidence="3" id="KW-0813">Transport</keyword>
<name>A0A098B5A9_DESHA</name>
<dbReference type="CDD" id="cd06550">
    <property type="entry name" value="TM_ABC_iron-siderophores_like"/>
    <property type="match status" value="1"/>
</dbReference>
<accession>A0A098B5A9</accession>
<evidence type="ECO:0000256" key="4">
    <source>
        <dbReference type="ARBA" id="ARBA00022475"/>
    </source>
</evidence>
<dbReference type="InterPro" id="IPR037294">
    <property type="entry name" value="ABC_BtuC-like"/>
</dbReference>
<organism evidence="9">
    <name type="scientific">Desulfitobacterium hafniense</name>
    <name type="common">Desulfitobacterium frappieri</name>
    <dbReference type="NCBI Taxonomy" id="49338"/>
    <lineage>
        <taxon>Bacteria</taxon>
        <taxon>Bacillati</taxon>
        <taxon>Bacillota</taxon>
        <taxon>Clostridia</taxon>
        <taxon>Eubacteriales</taxon>
        <taxon>Desulfitobacteriaceae</taxon>
        <taxon>Desulfitobacterium</taxon>
    </lineage>
</organism>
<feature type="transmembrane region" description="Helical" evidence="8">
    <location>
        <begin position="297"/>
        <end position="314"/>
    </location>
</feature>
<feature type="transmembrane region" description="Helical" evidence="8">
    <location>
        <begin position="326"/>
        <end position="346"/>
    </location>
</feature>
<evidence type="ECO:0000256" key="1">
    <source>
        <dbReference type="ARBA" id="ARBA00004651"/>
    </source>
</evidence>
<evidence type="ECO:0000256" key="5">
    <source>
        <dbReference type="ARBA" id="ARBA00022692"/>
    </source>
</evidence>
<evidence type="ECO:0000256" key="2">
    <source>
        <dbReference type="ARBA" id="ARBA00007935"/>
    </source>
</evidence>
<dbReference type="PATRIC" id="fig|49338.4.peg.4497"/>
<dbReference type="FunFam" id="1.10.3470.10:FF:000001">
    <property type="entry name" value="Vitamin B12 ABC transporter permease BtuC"/>
    <property type="match status" value="1"/>
</dbReference>
<protein>
    <submittedName>
        <fullName evidence="9">Fe(3+)-citrate import system permease protein YfmD</fullName>
    </submittedName>
</protein>
<evidence type="ECO:0000256" key="7">
    <source>
        <dbReference type="ARBA" id="ARBA00023136"/>
    </source>
</evidence>
<feature type="transmembrane region" description="Helical" evidence="8">
    <location>
        <begin position="30"/>
        <end position="49"/>
    </location>
</feature>
<dbReference type="AlphaFoldDB" id="A0A098B5A9"/>
<dbReference type="SUPFAM" id="SSF81345">
    <property type="entry name" value="ABC transporter involved in vitamin B12 uptake, BtuC"/>
    <property type="match status" value="1"/>
</dbReference>
<feature type="transmembrane region" description="Helical" evidence="8">
    <location>
        <begin position="140"/>
        <end position="159"/>
    </location>
</feature>
<dbReference type="PANTHER" id="PTHR30472">
    <property type="entry name" value="FERRIC ENTEROBACTIN TRANSPORT SYSTEM PERMEASE PROTEIN"/>
    <property type="match status" value="1"/>
</dbReference>
<dbReference type="InterPro" id="IPR000522">
    <property type="entry name" value="ABC_transptr_permease_BtuC"/>
</dbReference>
<dbReference type="GO" id="GO:0022857">
    <property type="term" value="F:transmembrane transporter activity"/>
    <property type="evidence" value="ECO:0007669"/>
    <property type="project" value="InterPro"/>
</dbReference>
<feature type="transmembrane region" description="Helical" evidence="8">
    <location>
        <begin position="262"/>
        <end position="285"/>
    </location>
</feature>
<dbReference type="EMBL" id="LK996017">
    <property type="protein sequence ID" value="CDX04063.1"/>
    <property type="molecule type" value="Genomic_DNA"/>
</dbReference>
<evidence type="ECO:0000313" key="9">
    <source>
        <dbReference type="EMBL" id="CDX04063.1"/>
    </source>
</evidence>
<keyword evidence="5 8" id="KW-0812">Transmembrane</keyword>
<comment type="similarity">
    <text evidence="2">Belongs to the binding-protein-dependent transport system permease family. FecCD subfamily.</text>
</comment>